<sequence length="95" mass="10255">MTTPVIEPDGGLDLALHSPDAESRAVLARVGDVFPLDPSGHLLMASGERPSQMRPWGLRFSRQAQPRAGQHEGPTNETSGHPDGQPGSPEEMYRD</sequence>
<reference evidence="3" key="1">
    <citation type="submission" date="2016-10" db="EMBL/GenBank/DDBJ databases">
        <authorList>
            <person name="Varghese N."/>
            <person name="Submissions S."/>
        </authorList>
    </citation>
    <scope>NUCLEOTIDE SEQUENCE [LARGE SCALE GENOMIC DNA]</scope>
    <source>
        <strain evidence="3">DSM 45079</strain>
    </source>
</reference>
<dbReference type="AlphaFoldDB" id="A0A1H2LL29"/>
<dbReference type="RefSeq" id="WP_046768811.1">
    <property type="nucleotide sequence ID" value="NZ_KQ061228.1"/>
</dbReference>
<evidence type="ECO:0000256" key="1">
    <source>
        <dbReference type="SAM" id="MobiDB-lite"/>
    </source>
</evidence>
<dbReference type="STRING" id="419479.SAMN04488563_6269"/>
<proteinExistence type="predicted"/>
<accession>A0A1H2LL29</accession>
<evidence type="ECO:0000313" key="3">
    <source>
        <dbReference type="Proteomes" id="UP000182977"/>
    </source>
</evidence>
<dbReference type="Proteomes" id="UP000182977">
    <property type="component" value="Chromosome I"/>
</dbReference>
<dbReference type="EMBL" id="LT629791">
    <property type="protein sequence ID" value="SDU81096.1"/>
    <property type="molecule type" value="Genomic_DNA"/>
</dbReference>
<evidence type="ECO:0000313" key="2">
    <source>
        <dbReference type="EMBL" id="SDU81096.1"/>
    </source>
</evidence>
<name>A0A1H2LL29_9ACTN</name>
<feature type="region of interest" description="Disordered" evidence="1">
    <location>
        <begin position="38"/>
        <end position="95"/>
    </location>
</feature>
<protein>
    <submittedName>
        <fullName evidence="2">Uncharacterized protein</fullName>
    </submittedName>
</protein>
<dbReference type="OrthoDB" id="4306004at2"/>
<keyword evidence="3" id="KW-1185">Reference proteome</keyword>
<organism evidence="2 3">
    <name type="scientific">Jiangella alkaliphila</name>
    <dbReference type="NCBI Taxonomy" id="419479"/>
    <lineage>
        <taxon>Bacteria</taxon>
        <taxon>Bacillati</taxon>
        <taxon>Actinomycetota</taxon>
        <taxon>Actinomycetes</taxon>
        <taxon>Jiangellales</taxon>
        <taxon>Jiangellaceae</taxon>
        <taxon>Jiangella</taxon>
    </lineage>
</organism>
<gene>
    <name evidence="2" type="ORF">SAMN04488563_6269</name>
</gene>